<keyword evidence="4" id="KW-0804">Transcription</keyword>
<evidence type="ECO:0000256" key="6">
    <source>
        <dbReference type="SAM" id="MobiDB-lite"/>
    </source>
</evidence>
<feature type="compositionally biased region" description="Pro residues" evidence="6">
    <location>
        <begin position="140"/>
        <end position="155"/>
    </location>
</feature>
<evidence type="ECO:0000256" key="3">
    <source>
        <dbReference type="ARBA" id="ARBA00023125"/>
    </source>
</evidence>
<dbReference type="GO" id="GO:0045944">
    <property type="term" value="P:positive regulation of transcription by RNA polymerase II"/>
    <property type="evidence" value="ECO:0007669"/>
    <property type="project" value="TreeGrafter"/>
</dbReference>
<evidence type="ECO:0000256" key="4">
    <source>
        <dbReference type="ARBA" id="ARBA00023163"/>
    </source>
</evidence>
<keyword evidence="9" id="KW-1185">Reference proteome</keyword>
<gene>
    <name evidence="8" type="ORF">AMATHDRAFT_87287</name>
</gene>
<dbReference type="Pfam" id="PF00172">
    <property type="entry name" value="Zn_clus"/>
    <property type="match status" value="1"/>
</dbReference>
<proteinExistence type="predicted"/>
<feature type="region of interest" description="Disordered" evidence="6">
    <location>
        <begin position="570"/>
        <end position="593"/>
    </location>
</feature>
<evidence type="ECO:0000256" key="5">
    <source>
        <dbReference type="ARBA" id="ARBA00023242"/>
    </source>
</evidence>
<evidence type="ECO:0000259" key="7">
    <source>
        <dbReference type="PROSITE" id="PS50048"/>
    </source>
</evidence>
<protein>
    <recommendedName>
        <fullName evidence="7">Zn(2)-C6 fungal-type domain-containing protein</fullName>
    </recommendedName>
</protein>
<dbReference type="GO" id="GO:0005634">
    <property type="term" value="C:nucleus"/>
    <property type="evidence" value="ECO:0007669"/>
    <property type="project" value="UniProtKB-SubCell"/>
</dbReference>
<evidence type="ECO:0000256" key="1">
    <source>
        <dbReference type="ARBA" id="ARBA00004123"/>
    </source>
</evidence>
<feature type="compositionally biased region" description="Polar residues" evidence="6">
    <location>
        <begin position="37"/>
        <end position="50"/>
    </location>
</feature>
<dbReference type="STRING" id="703135.A0A2A9NC18"/>
<dbReference type="OrthoDB" id="2399539at2759"/>
<dbReference type="PROSITE" id="PS00463">
    <property type="entry name" value="ZN2_CY6_FUNGAL_1"/>
    <property type="match status" value="1"/>
</dbReference>
<dbReference type="EMBL" id="KZ302074">
    <property type="protein sequence ID" value="PFH48169.1"/>
    <property type="molecule type" value="Genomic_DNA"/>
</dbReference>
<keyword evidence="2" id="KW-0805">Transcription regulation</keyword>
<comment type="subcellular location">
    <subcellularLocation>
        <location evidence="1">Nucleus</location>
    </subcellularLocation>
</comment>
<feature type="domain" description="Zn(2)-C6 fungal-type" evidence="7">
    <location>
        <begin position="196"/>
        <end position="226"/>
    </location>
</feature>
<dbReference type="PROSITE" id="PS50048">
    <property type="entry name" value="ZN2_CY6_FUNGAL_2"/>
    <property type="match status" value="1"/>
</dbReference>
<sequence>MSLGTGDHHQSTPPPLFDDMASAQYHISRHLQRTYHSGSYSSENYPSDSHQGVFASNLPNQPPLVPRRHLQPTDNAADLSDHQYLMSTNTGGLYSSTSQHPFDLPQQQQYVAPPQGWPSYEPALGFQPPSTSHHFNPYPSSSPYPPPRLTPPPISNIPGASHQAGGPRMTLAGSLDPSTGIFYRTPEHPRLRTAQACEKCRTRKAKCSGEHPTCKRCQTRGLVCEYAKEGRVRGPNKPKSKAAGSSDDSRNHTSRAKASAGDESRRTPEQPSVPMPVMDALADHDNRTIHGTVPITQSRAGEHHSTRIRPTNLKLDISSTRFPLDNSRSGEEIIQGQEYRQHQDMKNVEGAMTSLSHNDQFRVSEETGTMQGSMHIPTSYQGIHVPTPTGIPLSLQDMNMHIRHYDENRSPSTSSTASLHGHQSSCPTQPLLHPYIQGLVQQQHGDDGHRRFDGASIPVASSPSAHTFSYEPSPSSVTASPSVPPQVMLQFNGHNEVKSSLQLDATSAPLSLDPVWVDLRNKTDFTGIPYDGGRLDGLGALTNHDHHDPIGPILRGNMVTPNGRVHSVSGNSGNDNNAHPHVQGVYPIDLQLH</sequence>
<dbReference type="Gene3D" id="4.10.240.10">
    <property type="entry name" value="Zn(2)-C6 fungal-type DNA-binding domain"/>
    <property type="match status" value="1"/>
</dbReference>
<dbReference type="Proteomes" id="UP000242287">
    <property type="component" value="Unassembled WGS sequence"/>
</dbReference>
<dbReference type="GO" id="GO:0000981">
    <property type="term" value="F:DNA-binding transcription factor activity, RNA polymerase II-specific"/>
    <property type="evidence" value="ECO:0007669"/>
    <property type="project" value="InterPro"/>
</dbReference>
<evidence type="ECO:0000256" key="2">
    <source>
        <dbReference type="ARBA" id="ARBA00023015"/>
    </source>
</evidence>
<accession>A0A2A9NC18</accession>
<feature type="region of interest" description="Disordered" evidence="6">
    <location>
        <begin position="37"/>
        <end position="74"/>
    </location>
</feature>
<feature type="compositionally biased region" description="Polar residues" evidence="6">
    <location>
        <begin position="410"/>
        <end position="426"/>
    </location>
</feature>
<dbReference type="CDD" id="cd00067">
    <property type="entry name" value="GAL4"/>
    <property type="match status" value="1"/>
</dbReference>
<dbReference type="InterPro" id="IPR036864">
    <property type="entry name" value="Zn2-C6_fun-type_DNA-bd_sf"/>
</dbReference>
<evidence type="ECO:0000313" key="8">
    <source>
        <dbReference type="EMBL" id="PFH48169.1"/>
    </source>
</evidence>
<dbReference type="InterPro" id="IPR051711">
    <property type="entry name" value="Stress_Response_Reg"/>
</dbReference>
<feature type="region of interest" description="Disordered" evidence="6">
    <location>
        <begin position="406"/>
        <end position="426"/>
    </location>
</feature>
<keyword evidence="3" id="KW-0238">DNA-binding</keyword>
<keyword evidence="5" id="KW-0539">Nucleus</keyword>
<dbReference type="InterPro" id="IPR001138">
    <property type="entry name" value="Zn2Cys6_DnaBD"/>
</dbReference>
<reference evidence="8 9" key="1">
    <citation type="submission" date="2014-02" db="EMBL/GenBank/DDBJ databases">
        <title>Transposable element dynamics among asymbiotic and ectomycorrhizal Amanita fungi.</title>
        <authorList>
            <consortium name="DOE Joint Genome Institute"/>
            <person name="Hess J."/>
            <person name="Skrede I."/>
            <person name="Wolfe B."/>
            <person name="LaButti K."/>
            <person name="Ohm R.A."/>
            <person name="Grigoriev I.V."/>
            <person name="Pringle A."/>
        </authorList>
    </citation>
    <scope>NUCLEOTIDE SEQUENCE [LARGE SCALE GENOMIC DNA]</scope>
    <source>
        <strain evidence="8 9">SKay4041</strain>
    </source>
</reference>
<name>A0A2A9NC18_9AGAR</name>
<dbReference type="AlphaFoldDB" id="A0A2A9NC18"/>
<dbReference type="PANTHER" id="PTHR47540">
    <property type="entry name" value="THIAMINE REPRESSIBLE GENES REGULATORY PROTEIN THI5"/>
    <property type="match status" value="1"/>
</dbReference>
<dbReference type="PANTHER" id="PTHR47540:SF4">
    <property type="entry name" value="TRANSCRIPTION FACTOR RGLT"/>
    <property type="match status" value="1"/>
</dbReference>
<feature type="region of interest" description="Disordered" evidence="6">
    <location>
        <begin position="231"/>
        <end position="277"/>
    </location>
</feature>
<evidence type="ECO:0000313" key="9">
    <source>
        <dbReference type="Proteomes" id="UP000242287"/>
    </source>
</evidence>
<organism evidence="8 9">
    <name type="scientific">Amanita thiersii Skay4041</name>
    <dbReference type="NCBI Taxonomy" id="703135"/>
    <lineage>
        <taxon>Eukaryota</taxon>
        <taxon>Fungi</taxon>
        <taxon>Dikarya</taxon>
        <taxon>Basidiomycota</taxon>
        <taxon>Agaricomycotina</taxon>
        <taxon>Agaricomycetes</taxon>
        <taxon>Agaricomycetidae</taxon>
        <taxon>Agaricales</taxon>
        <taxon>Pluteineae</taxon>
        <taxon>Amanitaceae</taxon>
        <taxon>Amanita</taxon>
    </lineage>
</organism>
<dbReference type="SMART" id="SM00066">
    <property type="entry name" value="GAL4"/>
    <property type="match status" value="1"/>
</dbReference>
<dbReference type="GO" id="GO:0008270">
    <property type="term" value="F:zinc ion binding"/>
    <property type="evidence" value="ECO:0007669"/>
    <property type="project" value="InterPro"/>
</dbReference>
<feature type="region of interest" description="Disordered" evidence="6">
    <location>
        <begin position="109"/>
        <end position="187"/>
    </location>
</feature>
<dbReference type="GO" id="GO:0043565">
    <property type="term" value="F:sequence-specific DNA binding"/>
    <property type="evidence" value="ECO:0007669"/>
    <property type="project" value="TreeGrafter"/>
</dbReference>
<dbReference type="SUPFAM" id="SSF57701">
    <property type="entry name" value="Zn2/Cys6 DNA-binding domain"/>
    <property type="match status" value="1"/>
</dbReference>